<gene>
    <name evidence="1" type="ORF">ACERLL_03855</name>
</gene>
<dbReference type="EMBL" id="JBGUAW010000002">
    <property type="protein sequence ID" value="MFA9459955.1"/>
    <property type="molecule type" value="Genomic_DNA"/>
</dbReference>
<evidence type="ECO:0000313" key="1">
    <source>
        <dbReference type="EMBL" id="MFA9459955.1"/>
    </source>
</evidence>
<protein>
    <submittedName>
        <fullName evidence="1">Uncharacterized protein</fullName>
    </submittedName>
</protein>
<name>A0ABV4TRJ4_9GAMM</name>
<comment type="caution">
    <text evidence="1">The sequence shown here is derived from an EMBL/GenBank/DDBJ whole genome shotgun (WGS) entry which is preliminary data.</text>
</comment>
<dbReference type="Proteomes" id="UP001575181">
    <property type="component" value="Unassembled WGS sequence"/>
</dbReference>
<organism evidence="1 2">
    <name type="scientific">Thiohalorhabdus methylotrophus</name>
    <dbReference type="NCBI Taxonomy" id="3242694"/>
    <lineage>
        <taxon>Bacteria</taxon>
        <taxon>Pseudomonadati</taxon>
        <taxon>Pseudomonadota</taxon>
        <taxon>Gammaproteobacteria</taxon>
        <taxon>Thiohalorhabdales</taxon>
        <taxon>Thiohalorhabdaceae</taxon>
        <taxon>Thiohalorhabdus</taxon>
    </lineage>
</organism>
<reference evidence="1 2" key="1">
    <citation type="submission" date="2024-08" db="EMBL/GenBank/DDBJ databases">
        <title>Whole-genome sequencing of halo(alkali)philic microorganisms from hypersaline lakes.</title>
        <authorList>
            <person name="Sorokin D.Y."/>
            <person name="Merkel A.Y."/>
            <person name="Messina E."/>
            <person name="Yakimov M."/>
        </authorList>
    </citation>
    <scope>NUCLEOTIDE SEQUENCE [LARGE SCALE GENOMIC DNA]</scope>
    <source>
        <strain evidence="1 2">Cl-TMA</strain>
    </source>
</reference>
<sequence length="95" mass="10686">MTYTFQHLRLPPEEDLVLARAGRSAWLDVELVFRQEETDLEPVVRLRVPVAYSGERSLDQLHGEAVREAEDLAQLAATHLEENDVGALVRMAMGS</sequence>
<accession>A0ABV4TRJ4</accession>
<keyword evidence="2" id="KW-1185">Reference proteome</keyword>
<evidence type="ECO:0000313" key="2">
    <source>
        <dbReference type="Proteomes" id="UP001575181"/>
    </source>
</evidence>
<proteinExistence type="predicted"/>
<dbReference type="RefSeq" id="WP_373654736.1">
    <property type="nucleotide sequence ID" value="NZ_JBGUAW010000002.1"/>
</dbReference>